<name>A0A517DRF1_9FIRM</name>
<dbReference type="CDD" id="cd04301">
    <property type="entry name" value="NAT_SF"/>
    <property type="match status" value="1"/>
</dbReference>
<proteinExistence type="predicted"/>
<dbReference type="OrthoDB" id="1796458at2"/>
<evidence type="ECO:0000313" key="3">
    <source>
        <dbReference type="Proteomes" id="UP000320776"/>
    </source>
</evidence>
<dbReference type="EMBL" id="CP036259">
    <property type="protein sequence ID" value="QDR79935.1"/>
    <property type="molecule type" value="Genomic_DNA"/>
</dbReference>
<dbReference type="Proteomes" id="UP000320776">
    <property type="component" value="Chromosome"/>
</dbReference>
<keyword evidence="2" id="KW-0808">Transferase</keyword>
<evidence type="ECO:0000259" key="1">
    <source>
        <dbReference type="PROSITE" id="PS51186"/>
    </source>
</evidence>
<dbReference type="InterPro" id="IPR053013">
    <property type="entry name" value="LAT"/>
</dbReference>
<dbReference type="Gene3D" id="3.40.630.30">
    <property type="match status" value="1"/>
</dbReference>
<evidence type="ECO:0000313" key="2">
    <source>
        <dbReference type="EMBL" id="QDR79935.1"/>
    </source>
</evidence>
<sequence>MLFRQAAKAEIPFLFQEGYKEWSKSRTFEQYCIDNSKDDAIGTRYVIEESGQILSSAVLMRLNSIKGKDVYGLGSILTSKNHRGKGYGSELVKKCINLIPNNNIIIFLYSDINPSYYEKLGFQILPKELQKYENSVCMAYCNEFVWPELINAGVDVIPNYF</sequence>
<keyword evidence="3" id="KW-1185">Reference proteome</keyword>
<organism evidence="2 3">
    <name type="scientific">Sporomusa termitida</name>
    <dbReference type="NCBI Taxonomy" id="2377"/>
    <lineage>
        <taxon>Bacteria</taxon>
        <taxon>Bacillati</taxon>
        <taxon>Bacillota</taxon>
        <taxon>Negativicutes</taxon>
        <taxon>Selenomonadales</taxon>
        <taxon>Sporomusaceae</taxon>
        <taxon>Sporomusa</taxon>
    </lineage>
</organism>
<accession>A0A517DRF1</accession>
<protein>
    <submittedName>
        <fullName evidence="2">Acetyltransferase (GNAT) family protein</fullName>
    </submittedName>
</protein>
<dbReference type="SUPFAM" id="SSF55729">
    <property type="entry name" value="Acyl-CoA N-acyltransferases (Nat)"/>
    <property type="match status" value="1"/>
</dbReference>
<reference evidence="2 3" key="1">
    <citation type="submission" date="2019-02" db="EMBL/GenBank/DDBJ databases">
        <title>Closed genome of Sporomusa termitida DSM 4440.</title>
        <authorList>
            <person name="Poehlein A."/>
            <person name="Daniel R."/>
        </authorList>
    </citation>
    <scope>NUCLEOTIDE SEQUENCE [LARGE SCALE GENOMIC DNA]</scope>
    <source>
        <strain evidence="2 3">DSM 4440</strain>
    </source>
</reference>
<dbReference type="KEGG" id="sted:SPTER_12380"/>
<dbReference type="GO" id="GO:0016747">
    <property type="term" value="F:acyltransferase activity, transferring groups other than amino-acyl groups"/>
    <property type="evidence" value="ECO:0007669"/>
    <property type="project" value="InterPro"/>
</dbReference>
<dbReference type="PANTHER" id="PTHR34815">
    <property type="entry name" value="LYSINE ACETYLTRANSFERASE"/>
    <property type="match status" value="1"/>
</dbReference>
<dbReference type="PANTHER" id="PTHR34815:SF2">
    <property type="entry name" value="N-ACETYLTRANSFERASE DOMAIN-CONTAINING PROTEIN"/>
    <property type="match status" value="1"/>
</dbReference>
<dbReference type="AlphaFoldDB" id="A0A517DRF1"/>
<dbReference type="RefSeq" id="WP_144349517.1">
    <property type="nucleotide sequence ID" value="NZ_CP036259.1"/>
</dbReference>
<dbReference type="InterPro" id="IPR016181">
    <property type="entry name" value="Acyl_CoA_acyltransferase"/>
</dbReference>
<gene>
    <name evidence="2" type="ORF">SPTER_12380</name>
</gene>
<dbReference type="PROSITE" id="PS51186">
    <property type="entry name" value="GNAT"/>
    <property type="match status" value="1"/>
</dbReference>
<feature type="domain" description="N-acetyltransferase" evidence="1">
    <location>
        <begin position="1"/>
        <end position="143"/>
    </location>
</feature>
<dbReference type="InterPro" id="IPR000182">
    <property type="entry name" value="GNAT_dom"/>
</dbReference>
<dbReference type="Pfam" id="PF00583">
    <property type="entry name" value="Acetyltransf_1"/>
    <property type="match status" value="1"/>
</dbReference>